<keyword evidence="3 9" id="KW-0597">Phosphoprotein</keyword>
<evidence type="ECO:0000256" key="8">
    <source>
        <dbReference type="ARBA" id="ARBA00023012"/>
    </source>
</evidence>
<dbReference type="SMART" id="SM00387">
    <property type="entry name" value="HATPase_c"/>
    <property type="match status" value="2"/>
</dbReference>
<dbReference type="GO" id="GO:0000155">
    <property type="term" value="F:phosphorelay sensor kinase activity"/>
    <property type="evidence" value="ECO:0007669"/>
    <property type="project" value="InterPro"/>
</dbReference>
<dbReference type="InterPro" id="IPR005467">
    <property type="entry name" value="His_kinase_dom"/>
</dbReference>
<evidence type="ECO:0000256" key="7">
    <source>
        <dbReference type="ARBA" id="ARBA00022840"/>
    </source>
</evidence>
<dbReference type="InterPro" id="IPR003018">
    <property type="entry name" value="GAF"/>
</dbReference>
<dbReference type="SMART" id="SM00448">
    <property type="entry name" value="REC"/>
    <property type="match status" value="1"/>
</dbReference>
<accession>A0A0K1EGJ0</accession>
<dbReference type="PATRIC" id="fig|52.7.peg.4554"/>
<dbReference type="Pfam" id="PF13185">
    <property type="entry name" value="GAF_2"/>
    <property type="match status" value="1"/>
</dbReference>
<dbReference type="SMART" id="SM00086">
    <property type="entry name" value="PAC"/>
    <property type="match status" value="3"/>
</dbReference>
<dbReference type="Proteomes" id="UP000067626">
    <property type="component" value="Chromosome"/>
</dbReference>
<keyword evidence="8" id="KW-0902">Two-component regulatory system</keyword>
<keyword evidence="5" id="KW-0547">Nucleotide-binding</keyword>
<evidence type="ECO:0000256" key="5">
    <source>
        <dbReference type="ARBA" id="ARBA00022741"/>
    </source>
</evidence>
<dbReference type="SUPFAM" id="SSF55785">
    <property type="entry name" value="PYP-like sensor domain (PAS domain)"/>
    <property type="match status" value="3"/>
</dbReference>
<dbReference type="Pfam" id="PF08448">
    <property type="entry name" value="PAS_4"/>
    <property type="match status" value="2"/>
</dbReference>
<feature type="modified residue" description="4-aspartylphosphate" evidence="9">
    <location>
        <position position="679"/>
    </location>
</feature>
<dbReference type="KEGG" id="ccro:CMC5_041380"/>
<gene>
    <name evidence="13" type="ORF">CMC5_041380</name>
</gene>
<evidence type="ECO:0000256" key="4">
    <source>
        <dbReference type="ARBA" id="ARBA00022679"/>
    </source>
</evidence>
<evidence type="ECO:0000259" key="12">
    <source>
        <dbReference type="PROSITE" id="PS50113"/>
    </source>
</evidence>
<dbReference type="InterPro" id="IPR003594">
    <property type="entry name" value="HATPase_dom"/>
</dbReference>
<evidence type="ECO:0000256" key="2">
    <source>
        <dbReference type="ARBA" id="ARBA00012438"/>
    </source>
</evidence>
<dbReference type="Pfam" id="PF01590">
    <property type="entry name" value="GAF"/>
    <property type="match status" value="1"/>
</dbReference>
<keyword evidence="6" id="KW-0418">Kinase</keyword>
<dbReference type="SUPFAM" id="SSF55781">
    <property type="entry name" value="GAF domain-like"/>
    <property type="match status" value="2"/>
</dbReference>
<feature type="domain" description="Histidine kinase" evidence="10">
    <location>
        <begin position="365"/>
        <end position="580"/>
    </location>
</feature>
<dbReference type="CDD" id="cd00130">
    <property type="entry name" value="PAS"/>
    <property type="match status" value="1"/>
</dbReference>
<evidence type="ECO:0000313" key="13">
    <source>
        <dbReference type="EMBL" id="AKT39985.1"/>
    </source>
</evidence>
<evidence type="ECO:0000313" key="14">
    <source>
        <dbReference type="Proteomes" id="UP000067626"/>
    </source>
</evidence>
<keyword evidence="4" id="KW-0808">Transferase</keyword>
<dbReference type="CDD" id="cd00082">
    <property type="entry name" value="HisKA"/>
    <property type="match status" value="2"/>
</dbReference>
<keyword evidence="7" id="KW-0067">ATP-binding</keyword>
<dbReference type="Gene3D" id="3.30.450.20">
    <property type="entry name" value="PAS domain"/>
    <property type="match status" value="4"/>
</dbReference>
<feature type="domain" description="Histidine kinase" evidence="10">
    <location>
        <begin position="1351"/>
        <end position="1561"/>
    </location>
</feature>
<dbReference type="InterPro" id="IPR036097">
    <property type="entry name" value="HisK_dim/P_sf"/>
</dbReference>
<sequence>MTYRGDVEPAGAEARGLERMFPGRGEMAALMRKLDWSSTPVGPVERWPQSLRTAVSICLASRFPIELWWGPEYARFYNDAYRPILGASKHPQFLGRPGKECWSELWDVIGPMLDAVRTTGEATWSEDMPLMMTRNGYLEETYITFSYSPVLDEDGSIGGIFCACSETTERVLGEQRLVVLRELGAHVGEAQSVEEAGRIALETLGRHMATVPFALLYTLDEQGEEAQLAGTAGLPPDHAIAQGVVRLGEEGNGVRLGEAARSRKLVVEEDLVARFGALPGGTWPESSTTAVVLPLARAGQERLAGMLVVGVNPRRRLDDDYVAFFDLVGNQVTSALANARTRSEERRRAEALAALDQAKTLFFSNISHELRTPLTLILGPTEDALASSSGALEGEPLRAVHRNTLRLLKLVNALLDFSRIESGRAQASYEPTDLPSLTAELASTFRSAIERAGMTLDVTCQPLSEPVYVDREMWEKIVLNLLSNAFKFTFEGGISVGVHVEGDHVELAVRDTGTGIPEQEMAHLFKRFHRVQGARSRSFEGSGIGLALVHELVRMHGGTIRAESVVDEGTTFTVSIPRGVAHLPAEKIGARRSASPMATASVPQFVEEAQRWVVEAPTDAPLEPGEGRLARILVADDNADMREYVTRLLGSRFTVEAVSHGAAALASARARVPDLVLTDVMMPELDGFGLLRALREEPRTRAVPVVMLSARAGDEARVEGIEAGANDYLSKPFSARELVARVTTQLELSRARAASERARARLQAMLMQAPIAVTILGGPNLVVELANPRYERMVGRKIETGKTFREAFPELPDDDPLFNLLARIYTTGEAFSADEYHVRIDRNGDGVVENAYFLFTTQPLRDELGEVTALVTVAVDVTEQVRARQRVEELAEQLRQSEELFRVSQEVSPIAFSYHRIVRDEHGAVVDFARRYQNEAASRINRLPAGHLIQEMSLLASFPGLRESGLWDHYRGVAETGVGWQDEKYYGGEHFDTWFRLVCVRPNPDSIAMIFEDITDRKRVEHALLLLSDASVALSAPLGARERLRELSRRVVQRFADFCVIDLRERDGSLRRIEVAHGRPGDEALAERLLQTSPEIDHPDHPRSQVLVTGRSFHVAGMTEEMALALGTSEEHRALKRALAPRSMIVVPMAARGNTLGLITFISTSRSLRSLDVEDVALAEELGHRAAVAVDNARLFRETQDAAREREAILGQIADGVIVVDRLGRVQFANEAARRLHGELSLGVPVGGGRSTYEIFTREGPPYALVELPLSRAVLENETVLDTEMRIRRADGSEVITVGSALPLRGEAGEKLGAVMTLRDTTDRTRAERERERLITALERSNRELDQFAYVASHDLKAPLRGIANLSQWIEEDLADRMTEEAQEHMRLLRGRVHRLEALIEGILGYSRAGRMRDKIEVVDVGRLLGEIIELLAPARGRIAVGPEMPTLRCERVPLQQVFMNLIGNALKYAQRDDALVRVEVEDEGTSFRFSVSDNGPGIAPQYHERIWGIFQTLEARDKVEGTGIGLSVVQKIVETRGGRVWVESALGSGAAFHFTWLKQPKTPH</sequence>
<dbReference type="Pfam" id="PF02518">
    <property type="entry name" value="HATPase_c"/>
    <property type="match status" value="2"/>
</dbReference>
<dbReference type="SUPFAM" id="SSF47384">
    <property type="entry name" value="Homodimeric domain of signal transducing histidine kinase"/>
    <property type="match status" value="2"/>
</dbReference>
<dbReference type="Gene3D" id="3.30.450.40">
    <property type="match status" value="2"/>
</dbReference>
<dbReference type="EC" id="2.7.13.3" evidence="2"/>
<dbReference type="SMART" id="SM00065">
    <property type="entry name" value="GAF"/>
    <property type="match status" value="2"/>
</dbReference>
<dbReference type="NCBIfam" id="TIGR00229">
    <property type="entry name" value="sensory_box"/>
    <property type="match status" value="1"/>
</dbReference>
<feature type="domain" description="Response regulatory" evidence="11">
    <location>
        <begin position="631"/>
        <end position="746"/>
    </location>
</feature>
<dbReference type="SMART" id="SM00091">
    <property type="entry name" value="PAS"/>
    <property type="match status" value="2"/>
</dbReference>
<dbReference type="EMBL" id="CP012159">
    <property type="protein sequence ID" value="AKT39985.1"/>
    <property type="molecule type" value="Genomic_DNA"/>
</dbReference>
<name>A0A0K1EGJ0_CHOCO</name>
<evidence type="ECO:0000259" key="11">
    <source>
        <dbReference type="PROSITE" id="PS50110"/>
    </source>
</evidence>
<dbReference type="FunFam" id="3.30.565.10:FF:000037">
    <property type="entry name" value="Hybrid sensor histidine kinase/response regulator"/>
    <property type="match status" value="1"/>
</dbReference>
<dbReference type="Pfam" id="PF00512">
    <property type="entry name" value="HisKA"/>
    <property type="match status" value="2"/>
</dbReference>
<dbReference type="InterPro" id="IPR001610">
    <property type="entry name" value="PAC"/>
</dbReference>
<dbReference type="InterPro" id="IPR000014">
    <property type="entry name" value="PAS"/>
</dbReference>
<dbReference type="CDD" id="cd16922">
    <property type="entry name" value="HATPase_EvgS-ArcB-TorS-like"/>
    <property type="match status" value="1"/>
</dbReference>
<dbReference type="STRING" id="52.CMC5_041380"/>
<comment type="catalytic activity">
    <reaction evidence="1">
        <text>ATP + protein L-histidine = ADP + protein N-phospho-L-histidine.</text>
        <dbReference type="EC" id="2.7.13.3"/>
    </reaction>
</comment>
<dbReference type="Gene3D" id="3.30.565.10">
    <property type="entry name" value="Histidine kinase-like ATPase, C-terminal domain"/>
    <property type="match status" value="2"/>
</dbReference>
<protein>
    <recommendedName>
        <fullName evidence="2">histidine kinase</fullName>
        <ecNumber evidence="2">2.7.13.3</ecNumber>
    </recommendedName>
</protein>
<dbReference type="RefSeq" id="WP_082362643.1">
    <property type="nucleotide sequence ID" value="NZ_CP012159.1"/>
</dbReference>
<dbReference type="InterPro" id="IPR036890">
    <property type="entry name" value="HATPase_C_sf"/>
</dbReference>
<dbReference type="PROSITE" id="PS50109">
    <property type="entry name" value="HIS_KIN"/>
    <property type="match status" value="2"/>
</dbReference>
<dbReference type="InterPro" id="IPR011006">
    <property type="entry name" value="CheY-like_superfamily"/>
</dbReference>
<dbReference type="InterPro" id="IPR013656">
    <property type="entry name" value="PAS_4"/>
</dbReference>
<dbReference type="PANTHER" id="PTHR43547">
    <property type="entry name" value="TWO-COMPONENT HISTIDINE KINASE"/>
    <property type="match status" value="1"/>
</dbReference>
<feature type="domain" description="PAC" evidence="12">
    <location>
        <begin position="834"/>
        <end position="889"/>
    </location>
</feature>
<dbReference type="Gene3D" id="3.40.50.2300">
    <property type="match status" value="1"/>
</dbReference>
<dbReference type="Gene3D" id="1.10.287.130">
    <property type="match status" value="2"/>
</dbReference>
<dbReference type="InterPro" id="IPR001789">
    <property type="entry name" value="Sig_transdc_resp-reg_receiver"/>
</dbReference>
<dbReference type="PRINTS" id="PR00344">
    <property type="entry name" value="BCTRLSENSOR"/>
</dbReference>
<dbReference type="SMART" id="SM00388">
    <property type="entry name" value="HisKA"/>
    <property type="match status" value="2"/>
</dbReference>
<evidence type="ECO:0000259" key="10">
    <source>
        <dbReference type="PROSITE" id="PS50109"/>
    </source>
</evidence>
<evidence type="ECO:0000256" key="1">
    <source>
        <dbReference type="ARBA" id="ARBA00000085"/>
    </source>
</evidence>
<dbReference type="SUPFAM" id="SSF52172">
    <property type="entry name" value="CheY-like"/>
    <property type="match status" value="1"/>
</dbReference>
<dbReference type="InterPro" id="IPR003661">
    <property type="entry name" value="HisK_dim/P_dom"/>
</dbReference>
<dbReference type="PROSITE" id="PS50113">
    <property type="entry name" value="PAC"/>
    <property type="match status" value="2"/>
</dbReference>
<dbReference type="GO" id="GO:0005524">
    <property type="term" value="F:ATP binding"/>
    <property type="evidence" value="ECO:0007669"/>
    <property type="project" value="UniProtKB-KW"/>
</dbReference>
<dbReference type="Pfam" id="PF00072">
    <property type="entry name" value="Response_reg"/>
    <property type="match status" value="1"/>
</dbReference>
<evidence type="ECO:0000256" key="6">
    <source>
        <dbReference type="ARBA" id="ARBA00022777"/>
    </source>
</evidence>
<feature type="domain" description="PAC" evidence="12">
    <location>
        <begin position="1281"/>
        <end position="1333"/>
    </location>
</feature>
<dbReference type="SUPFAM" id="SSF55874">
    <property type="entry name" value="ATPase domain of HSP90 chaperone/DNA topoisomerase II/histidine kinase"/>
    <property type="match status" value="2"/>
</dbReference>
<organism evidence="13 14">
    <name type="scientific">Chondromyces crocatus</name>
    <dbReference type="NCBI Taxonomy" id="52"/>
    <lineage>
        <taxon>Bacteria</taxon>
        <taxon>Pseudomonadati</taxon>
        <taxon>Myxococcota</taxon>
        <taxon>Polyangia</taxon>
        <taxon>Polyangiales</taxon>
        <taxon>Polyangiaceae</taxon>
        <taxon>Chondromyces</taxon>
    </lineage>
</organism>
<proteinExistence type="predicted"/>
<dbReference type="PANTHER" id="PTHR43547:SF2">
    <property type="entry name" value="HYBRID SIGNAL TRANSDUCTION HISTIDINE KINASE C"/>
    <property type="match status" value="1"/>
</dbReference>
<dbReference type="PROSITE" id="PS50110">
    <property type="entry name" value="RESPONSE_REGULATORY"/>
    <property type="match status" value="1"/>
</dbReference>
<keyword evidence="14" id="KW-1185">Reference proteome</keyword>
<dbReference type="InterPro" id="IPR000700">
    <property type="entry name" value="PAS-assoc_C"/>
</dbReference>
<evidence type="ECO:0000256" key="3">
    <source>
        <dbReference type="ARBA" id="ARBA00022553"/>
    </source>
</evidence>
<dbReference type="InterPro" id="IPR029016">
    <property type="entry name" value="GAF-like_dom_sf"/>
</dbReference>
<reference evidence="13 14" key="1">
    <citation type="submission" date="2015-07" db="EMBL/GenBank/DDBJ databases">
        <title>Genome analysis of myxobacterium Chondromyces crocatus Cm c5 reveals a high potential for natural compound synthesis and the genetic basis for the loss of fruiting body formation.</title>
        <authorList>
            <person name="Zaburannyi N."/>
            <person name="Bunk B."/>
            <person name="Maier J."/>
            <person name="Overmann J."/>
            <person name="Mueller R."/>
        </authorList>
    </citation>
    <scope>NUCLEOTIDE SEQUENCE [LARGE SCALE GENOMIC DNA]</scope>
    <source>
        <strain evidence="13 14">Cm c5</strain>
    </source>
</reference>
<dbReference type="InterPro" id="IPR035965">
    <property type="entry name" value="PAS-like_dom_sf"/>
</dbReference>
<evidence type="ECO:0000256" key="9">
    <source>
        <dbReference type="PROSITE-ProRule" id="PRU00169"/>
    </source>
</evidence>
<dbReference type="InterPro" id="IPR004358">
    <property type="entry name" value="Sig_transdc_His_kin-like_C"/>
</dbReference>